<dbReference type="EMBL" id="JBFXLT010000061">
    <property type="protein sequence ID" value="KAL2811190.1"/>
    <property type="molecule type" value="Genomic_DNA"/>
</dbReference>
<feature type="compositionally biased region" description="Basic and acidic residues" evidence="2">
    <location>
        <begin position="1272"/>
        <end position="1287"/>
    </location>
</feature>
<dbReference type="PANTHER" id="PTHR28190:SF2">
    <property type="entry name" value="MIGRATION PROTEIN, PUTATIVE (AFU_ORTHOLOGUE AFUA_2G07730)-RELATED"/>
    <property type="match status" value="1"/>
</dbReference>
<feature type="compositionally biased region" description="Polar residues" evidence="2">
    <location>
        <begin position="855"/>
        <end position="867"/>
    </location>
</feature>
<proteinExistence type="predicted"/>
<protein>
    <submittedName>
        <fullName evidence="4">Meiotic cell cortex C-terminal pleckstrin homology-domain-containing protein</fullName>
    </submittedName>
</protein>
<evidence type="ECO:0000256" key="1">
    <source>
        <dbReference type="SAM" id="Coils"/>
    </source>
</evidence>
<dbReference type="InterPro" id="IPR053005">
    <property type="entry name" value="Nuclear_Pos-Cytoskel_Interact"/>
</dbReference>
<feature type="compositionally biased region" description="Polar residues" evidence="2">
    <location>
        <begin position="1203"/>
        <end position="1215"/>
    </location>
</feature>
<feature type="compositionally biased region" description="Low complexity" evidence="2">
    <location>
        <begin position="723"/>
        <end position="748"/>
    </location>
</feature>
<organism evidence="4 5">
    <name type="scientific">Aspergillus granulosus</name>
    <dbReference type="NCBI Taxonomy" id="176169"/>
    <lineage>
        <taxon>Eukaryota</taxon>
        <taxon>Fungi</taxon>
        <taxon>Dikarya</taxon>
        <taxon>Ascomycota</taxon>
        <taxon>Pezizomycotina</taxon>
        <taxon>Eurotiomycetes</taxon>
        <taxon>Eurotiomycetidae</taxon>
        <taxon>Eurotiales</taxon>
        <taxon>Aspergillaceae</taxon>
        <taxon>Aspergillus</taxon>
        <taxon>Aspergillus subgen. Nidulantes</taxon>
    </lineage>
</organism>
<dbReference type="PANTHER" id="PTHR28190">
    <property type="entry name" value="NUCLEAR MIGRATION PROTEIN NUM1"/>
    <property type="match status" value="1"/>
</dbReference>
<name>A0ABR4H6W2_9EURO</name>
<reference evidence="4 5" key="1">
    <citation type="submission" date="2024-07" db="EMBL/GenBank/DDBJ databases">
        <title>Section-level genome sequencing and comparative genomics of Aspergillus sections Usti and Cavernicolus.</title>
        <authorList>
            <consortium name="Lawrence Berkeley National Laboratory"/>
            <person name="Nybo J.L."/>
            <person name="Vesth T.C."/>
            <person name="Theobald S."/>
            <person name="Frisvad J.C."/>
            <person name="Larsen T.O."/>
            <person name="Kjaerboelling I."/>
            <person name="Rothschild-Mancinelli K."/>
            <person name="Lyhne E.K."/>
            <person name="Kogle M.E."/>
            <person name="Barry K."/>
            <person name="Clum A."/>
            <person name="Na H."/>
            <person name="Ledsgaard L."/>
            <person name="Lin J."/>
            <person name="Lipzen A."/>
            <person name="Kuo A."/>
            <person name="Riley R."/>
            <person name="Mondo S."/>
            <person name="Labutti K."/>
            <person name="Haridas S."/>
            <person name="Pangalinan J."/>
            <person name="Salamov A.A."/>
            <person name="Simmons B.A."/>
            <person name="Magnuson J.K."/>
            <person name="Chen J."/>
            <person name="Drula E."/>
            <person name="Henrissat B."/>
            <person name="Wiebenga A."/>
            <person name="Lubbers R.J."/>
            <person name="Gomes A.C."/>
            <person name="Makela M.R."/>
            <person name="Stajich J."/>
            <person name="Grigoriev I.V."/>
            <person name="Mortensen U.H."/>
            <person name="De Vries R.P."/>
            <person name="Baker S.E."/>
            <person name="Andersen M.R."/>
        </authorList>
    </citation>
    <scope>NUCLEOTIDE SEQUENCE [LARGE SCALE GENOMIC DNA]</scope>
    <source>
        <strain evidence="4 5">CBS 588.65</strain>
    </source>
</reference>
<feature type="region of interest" description="Disordered" evidence="2">
    <location>
        <begin position="227"/>
        <end position="282"/>
    </location>
</feature>
<dbReference type="InterPro" id="IPR024774">
    <property type="entry name" value="PH_dom-Mcp5-type"/>
</dbReference>
<keyword evidence="5" id="KW-1185">Reference proteome</keyword>
<feature type="compositionally biased region" description="Low complexity" evidence="2">
    <location>
        <begin position="1173"/>
        <end position="1187"/>
    </location>
</feature>
<feature type="compositionally biased region" description="Basic and acidic residues" evidence="2">
    <location>
        <begin position="241"/>
        <end position="253"/>
    </location>
</feature>
<accession>A0ABR4H6W2</accession>
<keyword evidence="1" id="KW-0175">Coiled coil</keyword>
<feature type="domain" description="Pleckstrin homology" evidence="3">
    <location>
        <begin position="920"/>
        <end position="1064"/>
    </location>
</feature>
<feature type="compositionally biased region" description="Polar residues" evidence="2">
    <location>
        <begin position="38"/>
        <end position="51"/>
    </location>
</feature>
<feature type="region of interest" description="Disordered" evidence="2">
    <location>
        <begin position="1"/>
        <end position="62"/>
    </location>
</feature>
<comment type="caution">
    <text evidence="4">The sequence shown here is derived from an EMBL/GenBank/DDBJ whole genome shotgun (WGS) entry which is preliminary data.</text>
</comment>
<feature type="region of interest" description="Disordered" evidence="2">
    <location>
        <begin position="691"/>
        <end position="918"/>
    </location>
</feature>
<dbReference type="Proteomes" id="UP001610334">
    <property type="component" value="Unassembled WGS sequence"/>
</dbReference>
<feature type="region of interest" description="Disordered" evidence="2">
    <location>
        <begin position="653"/>
        <end position="672"/>
    </location>
</feature>
<evidence type="ECO:0000259" key="3">
    <source>
        <dbReference type="Pfam" id="PF12814"/>
    </source>
</evidence>
<evidence type="ECO:0000313" key="4">
    <source>
        <dbReference type="EMBL" id="KAL2811190.1"/>
    </source>
</evidence>
<sequence>MATEAIYQSPAAASAFPTPSTTPKRPPSIHIRADSSPGPASSLVSLPNHISSPDGRSDFDDIADEDVISPLDPRRFTPTLHASLVSEILALRRDVESKTKAIDLLERSLDESRVENEELAERLSKNSKESRSLRHQLQLLEGGSSSALTELAKERDDALEGISDVRRKLEQAQKKAKGREEELERATKIWNRDKEAWDGERRNLERKIHVVEGRLKVVLNEVAAAHAARSLEPSSSNDTIDTTKDASTGKDSDSASIHSSSQGRRRTSVTSMSSDDAADEDDFHNTRYSVMSTHMPSSQTNLAQELAFEEEEEFDELDDIVLADERPSSVHSQLSSSMGMDAKARKILGLSLQSSLDGYAIRPEETVDLRSPPIISAPPFEYQDTGVQYSPPPSPTLSAQSDKDVDAVEEVIKVPVYQSTDSSTLTLTIDMVSSSAQTVDGLPTPPWTPRVEAIPAPPALPVVERPPMVSSSVQTDPPVETKVVSKPIDSVVKSPHMEVPMIAIHPPQSEPPSPRGSVVLPPQTKSISCQADIRAVIKNRTVGIQTEPIRVDQRPVKLPASLLPSAIPDFPLSIASQELHIQPYQAPPPRSGKREAERKPPPLVVESLSARGKTGPVQAYQAYQAYPGNNDNGPLSDDSKANLRRPLRSSSLFAGFEQGSDEESPDATRDVFTDDELLNRPFASYKLRKGKLVSAHDERRRSLDEATLPEVNEDRDMESHFESGPGSSSLRSPPGSSWSRSGASAGSRQQDIRRTAMISNGAATHQKMRARSPSEPSIDSGSGSNASSVPPPFPVPIRLSSRKFPQSGSDGRQSPTPSRNFSDRPRPSIVRRPTLRRVRSAAAMSQAEQTERPTTRSSPAMSISSYAPDSPGRPPLPFDDFMIPQHQRGTHNRPVRQPSVSQHLTHERQDSTATSVQPTSVVDAIAQTMVGEWMWKYVRRRRSFGGDKDNWEGRNAEEVSASITNSGVRHKRWVWLAPYERAVMWSSKQPTSGPALLGKSGRKLVIQSVLDVKDDNPLPKGFSGPAHFNRSILILTPQRALKFTATSIERHYVWLTALSFLSHSAMGVHDLAALPPVPQQEYAHPTPTATLRRNPIRDSIRIAKGRPRPFPKGKMRSFTNNNHPEPVPELPAHLTVGNRISDEAADPPTVPRFSNHSRKRSNTAPRMPIPNIRSFSSQNTMSSMRSSPDPPGPSSHSGGLASVRSSFSHRTSENSVRTGNFFDAIGTVRMEAFIDQTESNRYRTAATRRHTRKASTPWSMNQSYPEPLDSPYEEREYHRHDDPFRGF</sequence>
<feature type="compositionally biased region" description="Low complexity" evidence="2">
    <location>
        <begin position="776"/>
        <end position="788"/>
    </location>
</feature>
<feature type="region of interest" description="Disordered" evidence="2">
    <location>
        <begin position="1244"/>
        <end position="1287"/>
    </location>
</feature>
<gene>
    <name evidence="4" type="ORF">BJX63DRAFT_287910</name>
</gene>
<feature type="region of interest" description="Disordered" evidence="2">
    <location>
        <begin position="1103"/>
        <end position="1215"/>
    </location>
</feature>
<dbReference type="Pfam" id="PF12814">
    <property type="entry name" value="Mcp5_PH"/>
    <property type="match status" value="1"/>
</dbReference>
<evidence type="ECO:0000256" key="2">
    <source>
        <dbReference type="SAM" id="MobiDB-lite"/>
    </source>
</evidence>
<feature type="compositionally biased region" description="Basic and acidic residues" evidence="2">
    <location>
        <begin position="712"/>
        <end position="721"/>
    </location>
</feature>
<feature type="coiled-coil region" evidence="1">
    <location>
        <begin position="102"/>
        <end position="129"/>
    </location>
</feature>
<feature type="compositionally biased region" description="Polar residues" evidence="2">
    <location>
        <begin position="803"/>
        <end position="820"/>
    </location>
</feature>
<evidence type="ECO:0000313" key="5">
    <source>
        <dbReference type="Proteomes" id="UP001610334"/>
    </source>
</evidence>
<feature type="compositionally biased region" description="Basic residues" evidence="2">
    <location>
        <begin position="1103"/>
        <end position="1115"/>
    </location>
</feature>
<feature type="coiled-coil region" evidence="1">
    <location>
        <begin position="155"/>
        <end position="221"/>
    </location>
</feature>
<feature type="compositionally biased region" description="Basic and acidic residues" evidence="2">
    <location>
        <begin position="694"/>
        <end position="704"/>
    </location>
</feature>
<feature type="compositionally biased region" description="Low complexity" evidence="2">
    <location>
        <begin position="9"/>
        <end position="23"/>
    </location>
</feature>